<dbReference type="KEGG" id="gtt:GUITHDRAFT_116014"/>
<dbReference type="PaxDb" id="55529-EKX37873"/>
<organism evidence="1">
    <name type="scientific">Guillardia theta (strain CCMP2712)</name>
    <name type="common">Cryptophyte</name>
    <dbReference type="NCBI Taxonomy" id="905079"/>
    <lineage>
        <taxon>Eukaryota</taxon>
        <taxon>Cryptophyceae</taxon>
        <taxon>Pyrenomonadales</taxon>
        <taxon>Geminigeraceae</taxon>
        <taxon>Guillardia</taxon>
    </lineage>
</organism>
<reference evidence="3" key="2">
    <citation type="submission" date="2012-11" db="EMBL/GenBank/DDBJ databases">
        <authorList>
            <person name="Kuo A."/>
            <person name="Curtis B.A."/>
            <person name="Tanifuji G."/>
            <person name="Burki F."/>
            <person name="Gruber A."/>
            <person name="Irimia M."/>
            <person name="Maruyama S."/>
            <person name="Arias M.C."/>
            <person name="Ball S.G."/>
            <person name="Gile G.H."/>
            <person name="Hirakawa Y."/>
            <person name="Hopkins J.F."/>
            <person name="Rensing S.A."/>
            <person name="Schmutz J."/>
            <person name="Symeonidi A."/>
            <person name="Elias M."/>
            <person name="Eveleigh R.J."/>
            <person name="Herman E.K."/>
            <person name="Klute M.J."/>
            <person name="Nakayama T."/>
            <person name="Obornik M."/>
            <person name="Reyes-Prieto A."/>
            <person name="Armbrust E.V."/>
            <person name="Aves S.J."/>
            <person name="Beiko R.G."/>
            <person name="Coutinho P."/>
            <person name="Dacks J.B."/>
            <person name="Durnford D.G."/>
            <person name="Fast N.M."/>
            <person name="Green B.R."/>
            <person name="Grisdale C."/>
            <person name="Hempe F."/>
            <person name="Henrissat B."/>
            <person name="Hoppner M.P."/>
            <person name="Ishida K.-I."/>
            <person name="Kim E."/>
            <person name="Koreny L."/>
            <person name="Kroth P.G."/>
            <person name="Liu Y."/>
            <person name="Malik S.-B."/>
            <person name="Maier U.G."/>
            <person name="McRose D."/>
            <person name="Mock T."/>
            <person name="Neilson J.A."/>
            <person name="Onodera N.T."/>
            <person name="Poole A.M."/>
            <person name="Pritham E.J."/>
            <person name="Richards T.A."/>
            <person name="Rocap G."/>
            <person name="Roy S.W."/>
            <person name="Sarai C."/>
            <person name="Schaack S."/>
            <person name="Shirato S."/>
            <person name="Slamovits C.H."/>
            <person name="Spencer D.F."/>
            <person name="Suzuki S."/>
            <person name="Worden A.Z."/>
            <person name="Zauner S."/>
            <person name="Barry K."/>
            <person name="Bell C."/>
            <person name="Bharti A.K."/>
            <person name="Crow J.A."/>
            <person name="Grimwood J."/>
            <person name="Kramer R."/>
            <person name="Lindquist E."/>
            <person name="Lucas S."/>
            <person name="Salamov A."/>
            <person name="McFadden G.I."/>
            <person name="Lane C.E."/>
            <person name="Keeling P.J."/>
            <person name="Gray M.W."/>
            <person name="Grigoriev I.V."/>
            <person name="Archibald J.M."/>
        </authorList>
    </citation>
    <scope>NUCLEOTIDE SEQUENCE</scope>
    <source>
        <strain evidence="3">CCMP2712</strain>
    </source>
</reference>
<evidence type="ECO:0000313" key="3">
    <source>
        <dbReference type="Proteomes" id="UP000011087"/>
    </source>
</evidence>
<dbReference type="RefSeq" id="XP_005824853.1">
    <property type="nucleotide sequence ID" value="XM_005824796.1"/>
</dbReference>
<keyword evidence="3" id="KW-1185">Reference proteome</keyword>
<evidence type="ECO:0000313" key="2">
    <source>
        <dbReference type="EnsemblProtists" id="EKX37873"/>
    </source>
</evidence>
<dbReference type="EMBL" id="JH993054">
    <property type="protein sequence ID" value="EKX37873.1"/>
    <property type="molecule type" value="Genomic_DNA"/>
</dbReference>
<name>L1INP1_GUITC</name>
<dbReference type="GeneID" id="17294604"/>
<dbReference type="EnsemblProtists" id="EKX37873">
    <property type="protein sequence ID" value="EKX37873"/>
    <property type="gene ID" value="GUITHDRAFT_116014"/>
</dbReference>
<evidence type="ECO:0000313" key="1">
    <source>
        <dbReference type="EMBL" id="EKX37873.1"/>
    </source>
</evidence>
<gene>
    <name evidence="1" type="ORF">GUITHDRAFT_116014</name>
</gene>
<reference evidence="1 3" key="1">
    <citation type="journal article" date="2012" name="Nature">
        <title>Algal genomes reveal evolutionary mosaicism and the fate of nucleomorphs.</title>
        <authorList>
            <consortium name="DOE Joint Genome Institute"/>
            <person name="Curtis B.A."/>
            <person name="Tanifuji G."/>
            <person name="Burki F."/>
            <person name="Gruber A."/>
            <person name="Irimia M."/>
            <person name="Maruyama S."/>
            <person name="Arias M.C."/>
            <person name="Ball S.G."/>
            <person name="Gile G.H."/>
            <person name="Hirakawa Y."/>
            <person name="Hopkins J.F."/>
            <person name="Kuo A."/>
            <person name="Rensing S.A."/>
            <person name="Schmutz J."/>
            <person name="Symeonidi A."/>
            <person name="Elias M."/>
            <person name="Eveleigh R.J."/>
            <person name="Herman E.K."/>
            <person name="Klute M.J."/>
            <person name="Nakayama T."/>
            <person name="Obornik M."/>
            <person name="Reyes-Prieto A."/>
            <person name="Armbrust E.V."/>
            <person name="Aves S.J."/>
            <person name="Beiko R.G."/>
            <person name="Coutinho P."/>
            <person name="Dacks J.B."/>
            <person name="Durnford D.G."/>
            <person name="Fast N.M."/>
            <person name="Green B.R."/>
            <person name="Grisdale C.J."/>
            <person name="Hempel F."/>
            <person name="Henrissat B."/>
            <person name="Hoppner M.P."/>
            <person name="Ishida K."/>
            <person name="Kim E."/>
            <person name="Koreny L."/>
            <person name="Kroth P.G."/>
            <person name="Liu Y."/>
            <person name="Malik S.B."/>
            <person name="Maier U.G."/>
            <person name="McRose D."/>
            <person name="Mock T."/>
            <person name="Neilson J.A."/>
            <person name="Onodera N.T."/>
            <person name="Poole A.M."/>
            <person name="Pritham E.J."/>
            <person name="Richards T.A."/>
            <person name="Rocap G."/>
            <person name="Roy S.W."/>
            <person name="Sarai C."/>
            <person name="Schaack S."/>
            <person name="Shirato S."/>
            <person name="Slamovits C.H."/>
            <person name="Spencer D.F."/>
            <person name="Suzuki S."/>
            <person name="Worden A.Z."/>
            <person name="Zauner S."/>
            <person name="Barry K."/>
            <person name="Bell C."/>
            <person name="Bharti A.K."/>
            <person name="Crow J.A."/>
            <person name="Grimwood J."/>
            <person name="Kramer R."/>
            <person name="Lindquist E."/>
            <person name="Lucas S."/>
            <person name="Salamov A."/>
            <person name="McFadden G.I."/>
            <person name="Lane C.E."/>
            <person name="Keeling P.J."/>
            <person name="Gray M.W."/>
            <person name="Grigoriev I.V."/>
            <person name="Archibald J.M."/>
        </authorList>
    </citation>
    <scope>NUCLEOTIDE SEQUENCE</scope>
    <source>
        <strain evidence="1 3">CCMP2712</strain>
    </source>
</reference>
<proteinExistence type="predicted"/>
<protein>
    <submittedName>
        <fullName evidence="1 2">Uncharacterized protein</fullName>
    </submittedName>
</protein>
<dbReference type="Proteomes" id="UP000011087">
    <property type="component" value="Unassembled WGS sequence"/>
</dbReference>
<sequence>MLSESRQECANEFERWKRRGEHLNHATPNQHRHNLCRGKALLYSEAKLFLGVLFMKKHNSLSAYVFDCLKTSNASAVGDVGVHDISVFARAVGPAIVFPRSHAIERNGEKFWKLDFQVRESGKYMVEVKARWILKPRGSVYLGGTERRTCDYCEIPRLLPHCENTSNVFASPQPFEFSTERLRLTSLPLSFSPSSPSAESSEGEPGRWINFRHACSPTRCHDPELFTGNPLALSREDTKMEQILPAANQTSRWFFQPSSSRHHMYDSQEIQECLSKIGAEGSKSVFVLGDSQARVVWGSLSYLAGLGDVTPSYLKSVKEYFKEKRTNGMITRVVEGSGKAGGTRQYTFRYIQEWTEAGSQWWDGVAEKAGLSTCNVSVMIYNAGFAHKSGRVKDFLAWWEKRFAGRSCKEPAKYYLSSVALQGQRNQGWDVGAFREKDGEYRRLFQQAGWQVIDAWEPTQSVGVDTTGEGGADGFHFAMAPTMNMVAMIFYNMLCNARAESR</sequence>
<dbReference type="AlphaFoldDB" id="L1INP1"/>
<dbReference type="HOGENOM" id="CLU_543442_0_0_1"/>
<reference evidence="2" key="3">
    <citation type="submission" date="2016-03" db="UniProtKB">
        <authorList>
            <consortium name="EnsemblProtists"/>
        </authorList>
    </citation>
    <scope>IDENTIFICATION</scope>
</reference>
<accession>L1INP1</accession>